<evidence type="ECO:0000313" key="2">
    <source>
        <dbReference type="EMBL" id="OGM20684.1"/>
    </source>
</evidence>
<dbReference type="Gene3D" id="1.10.3210.10">
    <property type="entry name" value="Hypothetical protein af1432"/>
    <property type="match status" value="1"/>
</dbReference>
<organism evidence="2 3">
    <name type="scientific">Candidatus Woesebacteria bacterium RIFCSPHIGHO2_01_FULL_38_26b</name>
    <dbReference type="NCBI Taxonomy" id="1802491"/>
    <lineage>
        <taxon>Bacteria</taxon>
        <taxon>Candidatus Woeseibacteriota</taxon>
    </lineage>
</organism>
<proteinExistence type="predicted"/>
<dbReference type="InterPro" id="IPR003607">
    <property type="entry name" value="HD/PDEase_dom"/>
</dbReference>
<dbReference type="Proteomes" id="UP000176741">
    <property type="component" value="Unassembled WGS sequence"/>
</dbReference>
<dbReference type="CDD" id="cd00077">
    <property type="entry name" value="HDc"/>
    <property type="match status" value="1"/>
</dbReference>
<feature type="domain" description="HD/PDEase" evidence="1">
    <location>
        <begin position="31"/>
        <end position="158"/>
    </location>
</feature>
<protein>
    <recommendedName>
        <fullName evidence="1">HD/PDEase domain-containing protein</fullName>
    </recommendedName>
</protein>
<dbReference type="SUPFAM" id="SSF109604">
    <property type="entry name" value="HD-domain/PDEase-like"/>
    <property type="match status" value="1"/>
</dbReference>
<comment type="caution">
    <text evidence="2">The sequence shown here is derived from an EMBL/GenBank/DDBJ whole genome shotgun (WGS) entry which is preliminary data.</text>
</comment>
<dbReference type="EMBL" id="MGGD01000028">
    <property type="protein sequence ID" value="OGM20684.1"/>
    <property type="molecule type" value="Genomic_DNA"/>
</dbReference>
<dbReference type="Pfam" id="PF01966">
    <property type="entry name" value="HD"/>
    <property type="match status" value="1"/>
</dbReference>
<dbReference type="SMART" id="SM00471">
    <property type="entry name" value="HDc"/>
    <property type="match status" value="1"/>
</dbReference>
<gene>
    <name evidence="2" type="ORF">A2771_02505</name>
</gene>
<name>A0A1F7Y050_9BACT</name>
<accession>A0A1F7Y050</accession>
<sequence length="236" mass="27030">MAEDSVSQETPNSTFTVAKQEALRIMSQELDPFHDVGHVIEVADTAKVIYDSLGFEQRQSTDLEVIELAALYHDTSRRQIKANLLLVPFVDEKISGDIAYEELIKVGYPDEFAERVRGTIRGHARISGLGRADDTNSMIVSDADKIQVFNPDRFERGLRRFEEGKFPRGLLNLHIIALSPLRQKIVNSLHFDKSRELQADYYQKLRGYFYTNRTRLGNLLYKPVLNHLYNTLGKDL</sequence>
<evidence type="ECO:0000259" key="1">
    <source>
        <dbReference type="SMART" id="SM00471"/>
    </source>
</evidence>
<dbReference type="InterPro" id="IPR006674">
    <property type="entry name" value="HD_domain"/>
</dbReference>
<dbReference type="AlphaFoldDB" id="A0A1F7Y050"/>
<evidence type="ECO:0000313" key="3">
    <source>
        <dbReference type="Proteomes" id="UP000176741"/>
    </source>
</evidence>
<reference evidence="2 3" key="1">
    <citation type="journal article" date="2016" name="Nat. Commun.">
        <title>Thousands of microbial genomes shed light on interconnected biogeochemical processes in an aquifer system.</title>
        <authorList>
            <person name="Anantharaman K."/>
            <person name="Brown C.T."/>
            <person name="Hug L.A."/>
            <person name="Sharon I."/>
            <person name="Castelle C.J."/>
            <person name="Probst A.J."/>
            <person name="Thomas B.C."/>
            <person name="Singh A."/>
            <person name="Wilkins M.J."/>
            <person name="Karaoz U."/>
            <person name="Brodie E.L."/>
            <person name="Williams K.H."/>
            <person name="Hubbard S.S."/>
            <person name="Banfield J.F."/>
        </authorList>
    </citation>
    <scope>NUCLEOTIDE SEQUENCE [LARGE SCALE GENOMIC DNA]</scope>
</reference>